<evidence type="ECO:0000313" key="3">
    <source>
        <dbReference type="Proteomes" id="UP000283269"/>
    </source>
</evidence>
<protein>
    <submittedName>
        <fullName evidence="2">Uncharacterized protein</fullName>
    </submittedName>
</protein>
<reference evidence="2 3" key="1">
    <citation type="journal article" date="2018" name="Evol. Lett.">
        <title>Horizontal gene cluster transfer increased hallucinogenic mushroom diversity.</title>
        <authorList>
            <person name="Reynolds H.T."/>
            <person name="Vijayakumar V."/>
            <person name="Gluck-Thaler E."/>
            <person name="Korotkin H.B."/>
            <person name="Matheny P.B."/>
            <person name="Slot J.C."/>
        </authorList>
    </citation>
    <scope>NUCLEOTIDE SEQUENCE [LARGE SCALE GENOMIC DNA]</scope>
    <source>
        <strain evidence="2 3">2631</strain>
    </source>
</reference>
<proteinExistence type="predicted"/>
<keyword evidence="3" id="KW-1185">Reference proteome</keyword>
<feature type="region of interest" description="Disordered" evidence="1">
    <location>
        <begin position="139"/>
        <end position="683"/>
    </location>
</feature>
<name>A0A409XHP9_PSICY</name>
<feature type="compositionally biased region" description="Low complexity" evidence="1">
    <location>
        <begin position="354"/>
        <end position="380"/>
    </location>
</feature>
<feature type="compositionally biased region" description="Basic and acidic residues" evidence="1">
    <location>
        <begin position="199"/>
        <end position="214"/>
    </location>
</feature>
<dbReference type="AlphaFoldDB" id="A0A409XHP9"/>
<feature type="compositionally biased region" description="Basic residues" evidence="1">
    <location>
        <begin position="532"/>
        <end position="543"/>
    </location>
</feature>
<feature type="compositionally biased region" description="Acidic residues" evidence="1">
    <location>
        <begin position="387"/>
        <end position="396"/>
    </location>
</feature>
<evidence type="ECO:0000313" key="2">
    <source>
        <dbReference type="EMBL" id="PPQ90276.1"/>
    </source>
</evidence>
<feature type="compositionally biased region" description="Basic and acidic residues" evidence="1">
    <location>
        <begin position="141"/>
        <end position="153"/>
    </location>
</feature>
<feature type="compositionally biased region" description="Basic and acidic residues" evidence="1">
    <location>
        <begin position="548"/>
        <end position="571"/>
    </location>
</feature>
<dbReference type="EMBL" id="NHYD01001659">
    <property type="protein sequence ID" value="PPQ90276.1"/>
    <property type="molecule type" value="Genomic_DNA"/>
</dbReference>
<feature type="compositionally biased region" description="Low complexity" evidence="1">
    <location>
        <begin position="292"/>
        <end position="305"/>
    </location>
</feature>
<feature type="compositionally biased region" description="Basic residues" evidence="1">
    <location>
        <begin position="603"/>
        <end position="615"/>
    </location>
</feature>
<accession>A0A409XHP9</accession>
<feature type="compositionally biased region" description="Polar residues" evidence="1">
    <location>
        <begin position="268"/>
        <end position="277"/>
    </location>
</feature>
<feature type="compositionally biased region" description="Low complexity" evidence="1">
    <location>
        <begin position="175"/>
        <end position="196"/>
    </location>
</feature>
<sequence>MSGQGPPKTAVILATPINVEESRAQRLQRQQSRFRDRGGIFVPSSRNILANILLGKASPLKKPQRRSVSASPSCNIRRKSNAEKGAPQDLALLSLNASSRKSPVKPRKSAQAVVDGINGTGTSLLSFPDIIQSKCHVNGKGSKDNGASKKFKGETQGIGSTHAEATKPVAPLSGPKSASIKPAKTSAPKKASTSTAKAKKSDLPKGTNDRDDIVIPKTKPKAKAISSSSGTKQGTAVAKKRSKSKPKTALPVAPTEAASLENAPSKAATYNSTSSFSKAAPSRAAPTDVVLSKTIISKTTHSISSGAAAAELSNPPRARPRKSSDLYSGGSEDEYVPKAPKARKGKAKPPPSKPKASTFSSSKDSTKLSAPAKSKTSKSANNQLPDIPEEDEDVPDEIVVPVVAKTSVASTATAKVVDKKGKKRAPQDVELDEDLPEPPKKRVKKTDKTSRGADSAAIKINSDKKGKKRAAPDVESDKEAPEPPQKPAKKSNRISKGQHTILTEVYQKGGKRAIHDADLESDEELPELSKPFPKKPVKKRAKNSKSADSADKEQKSKAQTEPSKKRPRNQDSDDEIPVDEPTERNTKRKKVTANDVKESKAKDSKRKKPTAKLKSKAPSASETQRFSKKPAKTAKPVENSSAPGRLQKQLQVRRGPPKSVLQRIQNSQPDETDNEPDPIDFLS</sequence>
<organism evidence="2 3">
    <name type="scientific">Psilocybe cyanescens</name>
    <dbReference type="NCBI Taxonomy" id="93625"/>
    <lineage>
        <taxon>Eukaryota</taxon>
        <taxon>Fungi</taxon>
        <taxon>Dikarya</taxon>
        <taxon>Basidiomycota</taxon>
        <taxon>Agaricomycotina</taxon>
        <taxon>Agaricomycetes</taxon>
        <taxon>Agaricomycetidae</taxon>
        <taxon>Agaricales</taxon>
        <taxon>Agaricineae</taxon>
        <taxon>Strophariaceae</taxon>
        <taxon>Psilocybe</taxon>
    </lineage>
</organism>
<feature type="region of interest" description="Disordered" evidence="1">
    <location>
        <begin position="59"/>
        <end position="87"/>
    </location>
</feature>
<dbReference type="STRING" id="93625.A0A409XHP9"/>
<gene>
    <name evidence="2" type="ORF">CVT25_013101</name>
</gene>
<feature type="compositionally biased region" description="Acidic residues" evidence="1">
    <location>
        <begin position="670"/>
        <end position="683"/>
    </location>
</feature>
<feature type="compositionally biased region" description="Basic and acidic residues" evidence="1">
    <location>
        <begin position="470"/>
        <end position="481"/>
    </location>
</feature>
<evidence type="ECO:0000256" key="1">
    <source>
        <dbReference type="SAM" id="MobiDB-lite"/>
    </source>
</evidence>
<dbReference type="OrthoDB" id="3047765at2759"/>
<dbReference type="Proteomes" id="UP000283269">
    <property type="component" value="Unassembled WGS sequence"/>
</dbReference>
<feature type="compositionally biased region" description="Low complexity" evidence="1">
    <location>
        <begin position="397"/>
        <end position="415"/>
    </location>
</feature>
<feature type="compositionally biased region" description="Polar residues" evidence="1">
    <location>
        <begin position="225"/>
        <end position="234"/>
    </location>
</feature>
<dbReference type="InParanoid" id="A0A409XHP9"/>
<comment type="caution">
    <text evidence="2">The sequence shown here is derived from an EMBL/GenBank/DDBJ whole genome shotgun (WGS) entry which is preliminary data.</text>
</comment>